<evidence type="ECO:0000256" key="2">
    <source>
        <dbReference type="ARBA" id="ARBA00023315"/>
    </source>
</evidence>
<dbReference type="SMART" id="SM00563">
    <property type="entry name" value="PlsC"/>
    <property type="match status" value="1"/>
</dbReference>
<sequence length="254" mass="26848">MTDRAGTGGSPVAVRPPATGLRRHVRNAAGFALVWGASKVPHRVSFVRSAGIPRTGPVLVVANHLSMTEALALARTVIGHRRFPHALAMAEVFSWPVVGWLARQTGQIPVHRGTEAAAHALEVAAARLEHGQVVVIYPEGRLTREPDLRPGPGKTGAARLALNHPHVPVVPVGMWGPRPGSRHIWHRHRAHLVVGDPIDLTRWANRGNDTAAVAEATAAIMAAITALVETARGAPFDTSGAGADLTPPPRSTSN</sequence>
<dbReference type="EMBL" id="LAIR01000001">
    <property type="protein sequence ID" value="KNX39709.1"/>
    <property type="molecule type" value="Genomic_DNA"/>
</dbReference>
<proteinExistence type="predicted"/>
<dbReference type="STRING" id="1631356.VV01_00050"/>
<evidence type="ECO:0000256" key="1">
    <source>
        <dbReference type="ARBA" id="ARBA00022679"/>
    </source>
</evidence>
<dbReference type="GO" id="GO:0006654">
    <property type="term" value="P:phosphatidic acid biosynthetic process"/>
    <property type="evidence" value="ECO:0007669"/>
    <property type="project" value="TreeGrafter"/>
</dbReference>
<evidence type="ECO:0000313" key="5">
    <source>
        <dbReference type="EMBL" id="KNX39709.1"/>
    </source>
</evidence>
<evidence type="ECO:0000313" key="6">
    <source>
        <dbReference type="Proteomes" id="UP000037397"/>
    </source>
</evidence>
<reference evidence="4" key="1">
    <citation type="submission" date="2015-03" db="EMBL/GenBank/DDBJ databases">
        <title>Emergence of plasmid-mediated VIM-4 carbapenemase in Citrobacter freundii, co-harbouring armA, CTX-M-3, TEM-1 and QnrB at a cancer centre in Bulgaria.</title>
        <authorList>
            <person name="Sabtcheva S.D."/>
            <person name="Ivanov I.N."/>
        </authorList>
    </citation>
    <scope>NUCLEOTIDE SEQUENCE</scope>
    <source>
        <strain evidence="4">C296001</strain>
    </source>
</reference>
<gene>
    <name evidence="4" type="ORF">VV01_00050</name>
    <name evidence="5" type="ORF">VV01_00305</name>
</gene>
<keyword evidence="1 4" id="KW-0808">Transferase</keyword>
<dbReference type="Pfam" id="PF01553">
    <property type="entry name" value="Acyltransferase"/>
    <property type="match status" value="1"/>
</dbReference>
<accession>A0A0L6CPH3</accession>
<feature type="domain" description="Phospholipid/glycerol acyltransferase" evidence="3">
    <location>
        <begin position="58"/>
        <end position="177"/>
    </location>
</feature>
<dbReference type="AlphaFoldDB" id="A0A0L6CPH3"/>
<dbReference type="PANTHER" id="PTHR10434">
    <property type="entry name" value="1-ACYL-SN-GLYCEROL-3-PHOSPHATE ACYLTRANSFERASE"/>
    <property type="match status" value="1"/>
</dbReference>
<evidence type="ECO:0000259" key="3">
    <source>
        <dbReference type="SMART" id="SM00563"/>
    </source>
</evidence>
<dbReference type="PATRIC" id="fig|1631356.3.peg.4495"/>
<protein>
    <submittedName>
        <fullName evidence="4">Acyltransferase</fullName>
    </submittedName>
</protein>
<dbReference type="RefSeq" id="WP_050668104.1">
    <property type="nucleotide sequence ID" value="NZ_LAIR01000001.1"/>
</dbReference>
<evidence type="ECO:0000313" key="4">
    <source>
        <dbReference type="EMBL" id="KNX39666.1"/>
    </source>
</evidence>
<dbReference type="InterPro" id="IPR002123">
    <property type="entry name" value="Plipid/glycerol_acylTrfase"/>
</dbReference>
<keyword evidence="2 4" id="KW-0012">Acyltransferase</keyword>
<dbReference type="SUPFAM" id="SSF69593">
    <property type="entry name" value="Glycerol-3-phosphate (1)-acyltransferase"/>
    <property type="match status" value="1"/>
</dbReference>
<organism evidence="4 6">
    <name type="scientific">Luteipulveratus halotolerans</name>
    <dbReference type="NCBI Taxonomy" id="1631356"/>
    <lineage>
        <taxon>Bacteria</taxon>
        <taxon>Bacillati</taxon>
        <taxon>Actinomycetota</taxon>
        <taxon>Actinomycetes</taxon>
        <taxon>Micrococcales</taxon>
        <taxon>Dermacoccaceae</taxon>
        <taxon>Luteipulveratus</taxon>
    </lineage>
</organism>
<reference evidence="6" key="2">
    <citation type="submission" date="2015-03" db="EMBL/GenBank/DDBJ databases">
        <title>Luteipulveratus halotolerans sp. nov., a novel actinobacterium (Dermacoccaceae) from Sarawak, Malaysia.</title>
        <authorList>
            <person name="Juboi H."/>
            <person name="Basik A."/>
            <person name="Shamsul S.S."/>
            <person name="Arnold P."/>
            <person name="Schmitt E.K."/>
            <person name="Sanglier J.-J."/>
            <person name="Yeo T."/>
        </authorList>
    </citation>
    <scope>NUCLEOTIDE SEQUENCE [LARGE SCALE GENOMIC DNA]</scope>
    <source>
        <strain evidence="6">C296001</strain>
    </source>
</reference>
<dbReference type="OrthoDB" id="9806008at2"/>
<dbReference type="Proteomes" id="UP000037397">
    <property type="component" value="Unassembled WGS sequence"/>
</dbReference>
<dbReference type="GO" id="GO:0003841">
    <property type="term" value="F:1-acylglycerol-3-phosphate O-acyltransferase activity"/>
    <property type="evidence" value="ECO:0007669"/>
    <property type="project" value="TreeGrafter"/>
</dbReference>
<dbReference type="PANTHER" id="PTHR10434:SF11">
    <property type="entry name" value="1-ACYL-SN-GLYCEROL-3-PHOSPHATE ACYLTRANSFERASE"/>
    <property type="match status" value="1"/>
</dbReference>
<comment type="caution">
    <text evidence="4">The sequence shown here is derived from an EMBL/GenBank/DDBJ whole genome shotgun (WGS) entry which is preliminary data.</text>
</comment>
<keyword evidence="6" id="KW-1185">Reference proteome</keyword>
<name>A0A0L6CPH3_9MICO</name>
<dbReference type="EMBL" id="LAIR01000001">
    <property type="protein sequence ID" value="KNX39666.1"/>
    <property type="molecule type" value="Genomic_DNA"/>
</dbReference>
<dbReference type="CDD" id="cd07989">
    <property type="entry name" value="LPLAT_AGPAT-like"/>
    <property type="match status" value="1"/>
</dbReference>